<dbReference type="AlphaFoldDB" id="A0A8H6Z6R1"/>
<evidence type="ECO:0000313" key="1">
    <source>
        <dbReference type="EMBL" id="KAF7373343.1"/>
    </source>
</evidence>
<dbReference type="GO" id="GO:0016301">
    <property type="term" value="F:kinase activity"/>
    <property type="evidence" value="ECO:0007669"/>
    <property type="project" value="UniProtKB-KW"/>
</dbReference>
<gene>
    <name evidence="1" type="ORF">MSAN_00543900</name>
</gene>
<reference evidence="1" key="1">
    <citation type="submission" date="2020-05" db="EMBL/GenBank/DDBJ databases">
        <title>Mycena genomes resolve the evolution of fungal bioluminescence.</title>
        <authorList>
            <person name="Tsai I.J."/>
        </authorList>
    </citation>
    <scope>NUCLEOTIDE SEQUENCE</scope>
    <source>
        <strain evidence="1">160909Yilan</strain>
    </source>
</reference>
<name>A0A8H6Z6R1_9AGAR</name>
<keyword evidence="1" id="KW-0418">Kinase</keyword>
<keyword evidence="2" id="KW-1185">Reference proteome</keyword>
<proteinExistence type="predicted"/>
<evidence type="ECO:0000313" key="2">
    <source>
        <dbReference type="Proteomes" id="UP000623467"/>
    </source>
</evidence>
<dbReference type="Proteomes" id="UP000623467">
    <property type="component" value="Unassembled WGS sequence"/>
</dbReference>
<protein>
    <submittedName>
        <fullName evidence="1">Kinase-like protein</fullName>
    </submittedName>
</protein>
<dbReference type="EMBL" id="JACAZH010000003">
    <property type="protein sequence ID" value="KAF7373343.1"/>
    <property type="molecule type" value="Genomic_DNA"/>
</dbReference>
<accession>A0A8H6Z6R1</accession>
<sequence length="155" mass="17537">MNGDTKILIYEASLSFLKAACIRRVPGRSLREVRILQRTMEDHITSMTCNSVLSGIIESLPCRKRVLELSNKLELTNDPDLRTAIRADEERIATFLVSILSSKSDEETVLRLEGDSAQHFLDVVQEVVPYPNCGSITQPYISDARQRIYCGTRTY</sequence>
<comment type="caution">
    <text evidence="1">The sequence shown here is derived from an EMBL/GenBank/DDBJ whole genome shotgun (WGS) entry which is preliminary data.</text>
</comment>
<organism evidence="1 2">
    <name type="scientific">Mycena sanguinolenta</name>
    <dbReference type="NCBI Taxonomy" id="230812"/>
    <lineage>
        <taxon>Eukaryota</taxon>
        <taxon>Fungi</taxon>
        <taxon>Dikarya</taxon>
        <taxon>Basidiomycota</taxon>
        <taxon>Agaricomycotina</taxon>
        <taxon>Agaricomycetes</taxon>
        <taxon>Agaricomycetidae</taxon>
        <taxon>Agaricales</taxon>
        <taxon>Marasmiineae</taxon>
        <taxon>Mycenaceae</taxon>
        <taxon>Mycena</taxon>
    </lineage>
</organism>
<dbReference type="OrthoDB" id="3052584at2759"/>
<keyword evidence="1" id="KW-0808">Transferase</keyword>